<organism evidence="2 3">
    <name type="scientific">Aureobasidium pullulans</name>
    <name type="common">Black yeast</name>
    <name type="synonym">Pullularia pullulans</name>
    <dbReference type="NCBI Taxonomy" id="5580"/>
    <lineage>
        <taxon>Eukaryota</taxon>
        <taxon>Fungi</taxon>
        <taxon>Dikarya</taxon>
        <taxon>Ascomycota</taxon>
        <taxon>Pezizomycotina</taxon>
        <taxon>Dothideomycetes</taxon>
        <taxon>Dothideomycetidae</taxon>
        <taxon>Dothideales</taxon>
        <taxon>Saccotheciaceae</taxon>
        <taxon>Aureobasidium</taxon>
    </lineage>
</organism>
<dbReference type="EMBL" id="QZAT01000007">
    <property type="protein sequence ID" value="THX34063.1"/>
    <property type="molecule type" value="Genomic_DNA"/>
</dbReference>
<sequence>MDQSSPTTRPRTTSRAFSHKSDHSRSSKHEVLVDNPAEKQRRDSFWKGGSKANPNAAMNEAQPGGAFSFLSIFAFPVTPADPNKDAAVMEKATMESLRNVQHKDSNGNVITEPDLSNPTRPRWERPLDTIRSFERAIDGGYKRRSVSRSGTCTVMLQAKDAILIQTTESYTYTNHDQSRRSSYYGGNNYDSGRYENGSQYAGGHYASRRPDGHSDIGVGPGAPPSRNRYAQRMNASRSNSAYGFYPQHSYNDSYDTGAANHSDSTGPWNNSTDPSSENSSLDRANGVPKQTDPYGYDIYNGPPIMEEYASDSDGGYGMSHGNRNGHAGGNPSAPTQSQAPPVRAPIKLGGAEGASNFSSQGGHLPPATRPTPVKEEKKKGFFKKRFSKG</sequence>
<feature type="compositionally biased region" description="Polar residues" evidence="1">
    <location>
        <begin position="106"/>
        <end position="119"/>
    </location>
</feature>
<reference evidence="2 3" key="1">
    <citation type="submission" date="2018-10" db="EMBL/GenBank/DDBJ databases">
        <title>Fifty Aureobasidium pullulans genomes reveal a recombining polyextremotolerant generalist.</title>
        <authorList>
            <person name="Gostincar C."/>
            <person name="Turk M."/>
            <person name="Zajc J."/>
            <person name="Gunde-Cimerman N."/>
        </authorList>
    </citation>
    <scope>NUCLEOTIDE SEQUENCE [LARGE SCALE GENOMIC DNA]</scope>
    <source>
        <strain evidence="2 3">EXF-10081</strain>
    </source>
</reference>
<dbReference type="AlphaFoldDB" id="A0AB74K5U0"/>
<comment type="caution">
    <text evidence="2">The sequence shown here is derived from an EMBL/GenBank/DDBJ whole genome shotgun (WGS) entry which is preliminary data.</text>
</comment>
<evidence type="ECO:0000313" key="2">
    <source>
        <dbReference type="EMBL" id="THX34063.1"/>
    </source>
</evidence>
<feature type="region of interest" description="Disordered" evidence="1">
    <location>
        <begin position="1"/>
        <end position="59"/>
    </location>
</feature>
<dbReference type="Proteomes" id="UP000310374">
    <property type="component" value="Unassembled WGS sequence"/>
</dbReference>
<protein>
    <submittedName>
        <fullName evidence="2">Uncharacterized protein</fullName>
    </submittedName>
</protein>
<evidence type="ECO:0000313" key="3">
    <source>
        <dbReference type="Proteomes" id="UP000310374"/>
    </source>
</evidence>
<feature type="region of interest" description="Disordered" evidence="1">
    <location>
        <begin position="104"/>
        <end position="123"/>
    </location>
</feature>
<dbReference type="PANTHER" id="PTHR28186:SF1">
    <property type="entry name" value="MEIOTICALLY UP-REGULATED GENE 9 PROTEIN"/>
    <property type="match status" value="1"/>
</dbReference>
<accession>A0AB74K5U0</accession>
<dbReference type="PANTHER" id="PTHR28186">
    <property type="entry name" value="MEIOTICALLY UP-REGULATED GENE 9 PROTEIN"/>
    <property type="match status" value="1"/>
</dbReference>
<evidence type="ECO:0000256" key="1">
    <source>
        <dbReference type="SAM" id="MobiDB-lite"/>
    </source>
</evidence>
<name>A0AB74K5U0_AURPU</name>
<feature type="compositionally biased region" description="Basic and acidic residues" evidence="1">
    <location>
        <begin position="19"/>
        <end position="45"/>
    </location>
</feature>
<gene>
    <name evidence="2" type="ORF">D6D12_01108</name>
</gene>
<feature type="compositionally biased region" description="Polar residues" evidence="1">
    <location>
        <begin position="176"/>
        <end position="190"/>
    </location>
</feature>
<dbReference type="InterPro" id="IPR018809">
    <property type="entry name" value="DUF2406"/>
</dbReference>
<proteinExistence type="predicted"/>
<feature type="compositionally biased region" description="Polar residues" evidence="1">
    <location>
        <begin position="254"/>
        <end position="282"/>
    </location>
</feature>
<dbReference type="Pfam" id="PF10295">
    <property type="entry name" value="DUF2406"/>
    <property type="match status" value="1"/>
</dbReference>
<feature type="region of interest" description="Disordered" evidence="1">
    <location>
        <begin position="254"/>
        <end position="389"/>
    </location>
</feature>
<feature type="compositionally biased region" description="Low complexity" evidence="1">
    <location>
        <begin position="1"/>
        <end position="15"/>
    </location>
</feature>
<feature type="region of interest" description="Disordered" evidence="1">
    <location>
        <begin position="176"/>
        <end position="228"/>
    </location>
</feature>
<feature type="compositionally biased region" description="Basic residues" evidence="1">
    <location>
        <begin position="380"/>
        <end position="389"/>
    </location>
</feature>